<name>A0ABR1IL84_9AGAR</name>
<protein>
    <submittedName>
        <fullName evidence="1">Uncharacterized protein</fullName>
    </submittedName>
</protein>
<reference evidence="1 2" key="1">
    <citation type="submission" date="2024-01" db="EMBL/GenBank/DDBJ databases">
        <title>A draft genome for the cacao thread blight pathogen Marasmiellus scandens.</title>
        <authorList>
            <person name="Baruah I.K."/>
            <person name="Leung J."/>
            <person name="Bukari Y."/>
            <person name="Amoako-Attah I."/>
            <person name="Meinhardt L.W."/>
            <person name="Bailey B.A."/>
            <person name="Cohen S.P."/>
        </authorList>
    </citation>
    <scope>NUCLEOTIDE SEQUENCE [LARGE SCALE GENOMIC DNA]</scope>
    <source>
        <strain evidence="1 2">GH-19</strain>
    </source>
</reference>
<sequence length="85" mass="9494">MYTKVTGDAILGRVLQQCPECTISLGPGLIMCPEHGIWLCVRVLGGQDITGLGYCRIPYRYLQEQAERYSSRTKPEVVFVGAHLH</sequence>
<evidence type="ECO:0000313" key="2">
    <source>
        <dbReference type="Proteomes" id="UP001498398"/>
    </source>
</evidence>
<organism evidence="1 2">
    <name type="scientific">Marasmiellus scandens</name>
    <dbReference type="NCBI Taxonomy" id="2682957"/>
    <lineage>
        <taxon>Eukaryota</taxon>
        <taxon>Fungi</taxon>
        <taxon>Dikarya</taxon>
        <taxon>Basidiomycota</taxon>
        <taxon>Agaricomycotina</taxon>
        <taxon>Agaricomycetes</taxon>
        <taxon>Agaricomycetidae</taxon>
        <taxon>Agaricales</taxon>
        <taxon>Marasmiineae</taxon>
        <taxon>Omphalotaceae</taxon>
        <taxon>Marasmiellus</taxon>
    </lineage>
</organism>
<comment type="caution">
    <text evidence="1">The sequence shown here is derived from an EMBL/GenBank/DDBJ whole genome shotgun (WGS) entry which is preliminary data.</text>
</comment>
<proteinExistence type="predicted"/>
<dbReference type="Proteomes" id="UP001498398">
    <property type="component" value="Unassembled WGS sequence"/>
</dbReference>
<gene>
    <name evidence="1" type="ORF">VKT23_020588</name>
</gene>
<keyword evidence="2" id="KW-1185">Reference proteome</keyword>
<dbReference type="EMBL" id="JBANRG010000141">
    <property type="protein sequence ID" value="KAK7433761.1"/>
    <property type="molecule type" value="Genomic_DNA"/>
</dbReference>
<accession>A0ABR1IL84</accession>
<evidence type="ECO:0000313" key="1">
    <source>
        <dbReference type="EMBL" id="KAK7433761.1"/>
    </source>
</evidence>